<feature type="region of interest" description="Disordered" evidence="1">
    <location>
        <begin position="1"/>
        <end position="53"/>
    </location>
</feature>
<feature type="non-terminal residue" evidence="2">
    <location>
        <position position="53"/>
    </location>
</feature>
<organism evidence="2">
    <name type="scientific">uncultured Lysobacter sp</name>
    <dbReference type="NCBI Taxonomy" id="271060"/>
    <lineage>
        <taxon>Bacteria</taxon>
        <taxon>Pseudomonadati</taxon>
        <taxon>Pseudomonadota</taxon>
        <taxon>Gammaproteobacteria</taxon>
        <taxon>Lysobacterales</taxon>
        <taxon>Lysobacteraceae</taxon>
        <taxon>Lysobacter</taxon>
        <taxon>environmental samples</taxon>
    </lineage>
</organism>
<evidence type="ECO:0000256" key="1">
    <source>
        <dbReference type="SAM" id="MobiDB-lite"/>
    </source>
</evidence>
<reference evidence="2" key="1">
    <citation type="submission" date="2020-02" db="EMBL/GenBank/DDBJ databases">
        <authorList>
            <person name="Meier V. D."/>
        </authorList>
    </citation>
    <scope>NUCLEOTIDE SEQUENCE</scope>
    <source>
        <strain evidence="2">AVDCRST_MAG71</strain>
    </source>
</reference>
<protein>
    <submittedName>
        <fullName evidence="2">Uncharacterized protein</fullName>
    </submittedName>
</protein>
<feature type="compositionally biased region" description="Basic residues" evidence="1">
    <location>
        <begin position="1"/>
        <end position="17"/>
    </location>
</feature>
<gene>
    <name evidence="2" type="ORF">AVDCRST_MAG71-2392</name>
</gene>
<dbReference type="EMBL" id="CADCUA010000553">
    <property type="protein sequence ID" value="CAA9344212.1"/>
    <property type="molecule type" value="Genomic_DNA"/>
</dbReference>
<name>A0A6J4LZN7_9GAMM</name>
<accession>A0A6J4LZN7</accession>
<sequence length="53" mass="5859">GAGRARRAALRRHRLPQRRNAPQKERRPKPPSDNAIRAAQPSAFAASTTRSTV</sequence>
<dbReference type="AlphaFoldDB" id="A0A6J4LZN7"/>
<feature type="non-terminal residue" evidence="2">
    <location>
        <position position="1"/>
    </location>
</feature>
<evidence type="ECO:0000313" key="2">
    <source>
        <dbReference type="EMBL" id="CAA9344212.1"/>
    </source>
</evidence>
<proteinExistence type="predicted"/>